<keyword evidence="2" id="KW-1185">Reference proteome</keyword>
<reference evidence="1 2" key="1">
    <citation type="journal article" date="2019" name="Int. J. Syst. Evol. Microbiol.">
        <title>The Global Catalogue of Microorganisms (GCM) 10K type strain sequencing project: providing services to taxonomists for standard genome sequencing and annotation.</title>
        <authorList>
            <consortium name="The Broad Institute Genomics Platform"/>
            <consortium name="The Broad Institute Genome Sequencing Center for Infectious Disease"/>
            <person name="Wu L."/>
            <person name="Ma J."/>
        </authorList>
    </citation>
    <scope>NUCLEOTIDE SEQUENCE [LARGE SCALE GENOMIC DNA]</scope>
    <source>
        <strain evidence="1 2">JCM 15575</strain>
    </source>
</reference>
<dbReference type="Proteomes" id="UP001500596">
    <property type="component" value="Unassembled WGS sequence"/>
</dbReference>
<comment type="caution">
    <text evidence="1">The sequence shown here is derived from an EMBL/GenBank/DDBJ whole genome shotgun (WGS) entry which is preliminary data.</text>
</comment>
<evidence type="ECO:0000313" key="2">
    <source>
        <dbReference type="Proteomes" id="UP001500596"/>
    </source>
</evidence>
<evidence type="ECO:0000313" key="1">
    <source>
        <dbReference type="EMBL" id="GAA1677480.1"/>
    </source>
</evidence>
<proteinExistence type="predicted"/>
<sequence>MVSAYRVWLENCKSCNPWTRVVNHPTTNEPIVQALHEPGCHAFPPLQRVDGQEVTRGRR</sequence>
<accession>A0ABN2GW30</accession>
<gene>
    <name evidence="1" type="ORF">GCM10009807_21760</name>
</gene>
<name>A0ABN2GW30_9MICO</name>
<organism evidence="1 2">
    <name type="scientific">Microbacterium lacus</name>
    <dbReference type="NCBI Taxonomy" id="415217"/>
    <lineage>
        <taxon>Bacteria</taxon>
        <taxon>Bacillati</taxon>
        <taxon>Actinomycetota</taxon>
        <taxon>Actinomycetes</taxon>
        <taxon>Micrococcales</taxon>
        <taxon>Microbacteriaceae</taxon>
        <taxon>Microbacterium</taxon>
    </lineage>
</organism>
<protein>
    <submittedName>
        <fullName evidence="1">Uncharacterized protein</fullName>
    </submittedName>
</protein>
<dbReference type="EMBL" id="BAAAPK010000001">
    <property type="protein sequence ID" value="GAA1677480.1"/>
    <property type="molecule type" value="Genomic_DNA"/>
</dbReference>